<organism evidence="2 3">
    <name type="scientific">Achaetomium macrosporum</name>
    <dbReference type="NCBI Taxonomy" id="79813"/>
    <lineage>
        <taxon>Eukaryota</taxon>
        <taxon>Fungi</taxon>
        <taxon>Dikarya</taxon>
        <taxon>Ascomycota</taxon>
        <taxon>Pezizomycotina</taxon>
        <taxon>Sordariomycetes</taxon>
        <taxon>Sordariomycetidae</taxon>
        <taxon>Sordariales</taxon>
        <taxon>Chaetomiaceae</taxon>
        <taxon>Achaetomium</taxon>
    </lineage>
</organism>
<keyword evidence="3" id="KW-1185">Reference proteome</keyword>
<dbReference type="InterPro" id="IPR022025">
    <property type="entry name" value="Amidoligase_2"/>
</dbReference>
<dbReference type="EMBL" id="MU860187">
    <property type="protein sequence ID" value="KAK4236517.1"/>
    <property type="molecule type" value="Genomic_DNA"/>
</dbReference>
<feature type="compositionally biased region" description="Polar residues" evidence="1">
    <location>
        <begin position="413"/>
        <end position="423"/>
    </location>
</feature>
<evidence type="ECO:0000256" key="1">
    <source>
        <dbReference type="SAM" id="MobiDB-lite"/>
    </source>
</evidence>
<feature type="compositionally biased region" description="Low complexity" evidence="1">
    <location>
        <begin position="428"/>
        <end position="473"/>
    </location>
</feature>
<reference evidence="2" key="1">
    <citation type="journal article" date="2023" name="Mol. Phylogenet. Evol.">
        <title>Genome-scale phylogeny and comparative genomics of the fungal order Sordariales.</title>
        <authorList>
            <person name="Hensen N."/>
            <person name="Bonometti L."/>
            <person name="Westerberg I."/>
            <person name="Brannstrom I.O."/>
            <person name="Guillou S."/>
            <person name="Cros-Aarteil S."/>
            <person name="Calhoun S."/>
            <person name="Haridas S."/>
            <person name="Kuo A."/>
            <person name="Mondo S."/>
            <person name="Pangilinan J."/>
            <person name="Riley R."/>
            <person name="LaButti K."/>
            <person name="Andreopoulos B."/>
            <person name="Lipzen A."/>
            <person name="Chen C."/>
            <person name="Yan M."/>
            <person name="Daum C."/>
            <person name="Ng V."/>
            <person name="Clum A."/>
            <person name="Steindorff A."/>
            <person name="Ohm R.A."/>
            <person name="Martin F."/>
            <person name="Silar P."/>
            <person name="Natvig D.O."/>
            <person name="Lalanne C."/>
            <person name="Gautier V."/>
            <person name="Ament-Velasquez S.L."/>
            <person name="Kruys A."/>
            <person name="Hutchinson M.I."/>
            <person name="Powell A.J."/>
            <person name="Barry K."/>
            <person name="Miller A.N."/>
            <person name="Grigoriev I.V."/>
            <person name="Debuchy R."/>
            <person name="Gladieux P."/>
            <person name="Hiltunen Thoren M."/>
            <person name="Johannesson H."/>
        </authorList>
    </citation>
    <scope>NUCLEOTIDE SEQUENCE</scope>
    <source>
        <strain evidence="2">CBS 532.94</strain>
    </source>
</reference>
<feature type="compositionally biased region" description="Polar residues" evidence="1">
    <location>
        <begin position="487"/>
        <end position="501"/>
    </location>
</feature>
<comment type="caution">
    <text evidence="2">The sequence shown here is derived from an EMBL/GenBank/DDBJ whole genome shotgun (WGS) entry which is preliminary data.</text>
</comment>
<dbReference type="AlphaFoldDB" id="A0AAN7C7N8"/>
<accession>A0AAN7C7N8</accession>
<evidence type="ECO:0000313" key="3">
    <source>
        <dbReference type="Proteomes" id="UP001303760"/>
    </source>
</evidence>
<sequence length="501" mass="55471">MSSSRTARAAPAGRRPIFGVEIEIFVRLKPSVEEWILCKRRNGDPLPYHWRHWDNTLLNNSSDRSRKSAQRALVGSAIKELISQELGSQDLGWSCEPDASLNEEKLTVPPDPRKWWGIEIISPPMSVSRHWQQEIEQVFEAIGQYFNFWTTDQTSCHVHVSPGPNKSSEYTMDQLINVAKGAYFWETALLDLLPADRKHTGWALPNYTTYATKEYYAVPYDGWKPVFKKLDKLGEQDVTKLVLTMAGKDVLGEPTRYISHSFHPLLRLGTIEFRRQAGVASAETAIHRALLAVTLHISARRYDFKGAQSRKSYPSSDELIKELAGCIKALPETCHGSQFVSWLKQCVTDYGNGRKFTEKQTNDRESALRPSSIRGIEPATPGTVQHDPALHANTQSTSSSSRGANTVEVAARGQSSSTSSRRANTIEAASRGTSSRTAQSTSSSSRGANTVEATTRGTSSRTAQSTSSSSRGANIVEARPGDVSYAPTYTESDISWSTLPR</sequence>
<feature type="compositionally biased region" description="Polar residues" evidence="1">
    <location>
        <begin position="392"/>
        <end position="404"/>
    </location>
</feature>
<proteinExistence type="predicted"/>
<protein>
    <submittedName>
        <fullName evidence="2">Uncharacterized protein</fullName>
    </submittedName>
</protein>
<dbReference type="PANTHER" id="PTHR36847:SF1">
    <property type="entry name" value="AMIDOLIGASE ENZYME"/>
    <property type="match status" value="1"/>
</dbReference>
<dbReference type="Proteomes" id="UP001303760">
    <property type="component" value="Unassembled WGS sequence"/>
</dbReference>
<dbReference type="Pfam" id="PF12224">
    <property type="entry name" value="Amidoligase_2"/>
    <property type="match status" value="1"/>
</dbReference>
<feature type="compositionally biased region" description="Basic and acidic residues" evidence="1">
    <location>
        <begin position="355"/>
        <end position="367"/>
    </location>
</feature>
<evidence type="ECO:0000313" key="2">
    <source>
        <dbReference type="EMBL" id="KAK4236517.1"/>
    </source>
</evidence>
<reference evidence="2" key="2">
    <citation type="submission" date="2023-05" db="EMBL/GenBank/DDBJ databases">
        <authorList>
            <consortium name="Lawrence Berkeley National Laboratory"/>
            <person name="Steindorff A."/>
            <person name="Hensen N."/>
            <person name="Bonometti L."/>
            <person name="Westerberg I."/>
            <person name="Brannstrom I.O."/>
            <person name="Guillou S."/>
            <person name="Cros-Aarteil S."/>
            <person name="Calhoun S."/>
            <person name="Haridas S."/>
            <person name="Kuo A."/>
            <person name="Mondo S."/>
            <person name="Pangilinan J."/>
            <person name="Riley R."/>
            <person name="Labutti K."/>
            <person name="Andreopoulos B."/>
            <person name="Lipzen A."/>
            <person name="Chen C."/>
            <person name="Yanf M."/>
            <person name="Daum C."/>
            <person name="Ng V."/>
            <person name="Clum A."/>
            <person name="Ohm R."/>
            <person name="Martin F."/>
            <person name="Silar P."/>
            <person name="Natvig D."/>
            <person name="Lalanne C."/>
            <person name="Gautier V."/>
            <person name="Ament-Velasquez S.L."/>
            <person name="Kruys A."/>
            <person name="Hutchinson M.I."/>
            <person name="Powell A.J."/>
            <person name="Barry K."/>
            <person name="Miller A.N."/>
            <person name="Grigoriev I.V."/>
            <person name="Debuchy R."/>
            <person name="Gladieux P."/>
            <person name="Thoren M.H."/>
            <person name="Johannesson H."/>
        </authorList>
    </citation>
    <scope>NUCLEOTIDE SEQUENCE</scope>
    <source>
        <strain evidence="2">CBS 532.94</strain>
    </source>
</reference>
<name>A0AAN7C7N8_9PEZI</name>
<gene>
    <name evidence="2" type="ORF">C8A03DRAFT_16829</name>
</gene>
<dbReference type="PANTHER" id="PTHR36847">
    <property type="entry name" value="AMIDOLIGASE ENZYME"/>
    <property type="match status" value="1"/>
</dbReference>
<feature type="region of interest" description="Disordered" evidence="1">
    <location>
        <begin position="354"/>
        <end position="501"/>
    </location>
</feature>